<sequence length="299" mass="33439">MLPEDSEVEVLLDPLTYTRAIHKDPGARWVVGLRPVELQRAPRFPQSGDAATGGTRFPNVGSRWYEGRFEVWMRVPVLLGLMCLVELACLIATGTTRHPLDFPSVEEALWDYARRQTDGVAEFPRKAWRIWVTSSLAALFGLTLSWKFGTAARNFWALCGVGISLLSLMATVAQLFMLWVACSDSPISKMEECDVPFVLYWTFSVVRLGGPLFAVWCVGPVLDIMQDVRARWKIILGLPALSLTLAVLLWVMGESAVVGGNAVYTWCGYVTLASWGPLLLRCSRQRRFQVVFVAKPHMD</sequence>
<dbReference type="EMBL" id="MKKU01001349">
    <property type="protein sequence ID" value="RNE95915.1"/>
    <property type="molecule type" value="Genomic_DNA"/>
</dbReference>
<proteinExistence type="predicted"/>
<dbReference type="OrthoDB" id="270019at2759"/>
<gene>
    <name evidence="2" type="ORF">Tco025E_09865</name>
</gene>
<feature type="transmembrane region" description="Helical" evidence="1">
    <location>
        <begin position="263"/>
        <end position="280"/>
    </location>
</feature>
<keyword evidence="1" id="KW-0812">Transmembrane</keyword>
<keyword evidence="3" id="KW-1185">Reference proteome</keyword>
<dbReference type="RefSeq" id="XP_029223196.1">
    <property type="nucleotide sequence ID" value="XM_029376668.1"/>
</dbReference>
<name>A0A422MRR7_9TRYP</name>
<keyword evidence="1" id="KW-0472">Membrane</keyword>
<reference evidence="2 3" key="1">
    <citation type="journal article" date="2018" name="BMC Genomics">
        <title>Genomic comparison of Trypanosoma conorhini and Trypanosoma rangeli to Trypanosoma cruzi strains of high and low virulence.</title>
        <authorList>
            <person name="Bradwell K.R."/>
            <person name="Koparde V.N."/>
            <person name="Matveyev A.V."/>
            <person name="Serrano M.G."/>
            <person name="Alves J.M."/>
            <person name="Parikh H."/>
            <person name="Huang B."/>
            <person name="Lee V."/>
            <person name="Espinosa-Alvarez O."/>
            <person name="Ortiz P.A."/>
            <person name="Costa-Martins A.G."/>
            <person name="Teixeira M.M."/>
            <person name="Buck G.A."/>
        </authorList>
    </citation>
    <scope>NUCLEOTIDE SEQUENCE [LARGE SCALE GENOMIC DNA]</scope>
    <source>
        <strain evidence="2 3">025E</strain>
    </source>
</reference>
<dbReference type="AlphaFoldDB" id="A0A422MRR7"/>
<feature type="transmembrane region" description="Helical" evidence="1">
    <location>
        <begin position="155"/>
        <end position="179"/>
    </location>
</feature>
<evidence type="ECO:0000313" key="2">
    <source>
        <dbReference type="EMBL" id="RNE95915.1"/>
    </source>
</evidence>
<accession>A0A422MRR7</accession>
<evidence type="ECO:0000256" key="1">
    <source>
        <dbReference type="SAM" id="Phobius"/>
    </source>
</evidence>
<dbReference type="GeneID" id="40323476"/>
<feature type="transmembrane region" description="Helical" evidence="1">
    <location>
        <begin position="128"/>
        <end position="148"/>
    </location>
</feature>
<dbReference type="Proteomes" id="UP000284403">
    <property type="component" value="Unassembled WGS sequence"/>
</dbReference>
<organism evidence="2 3">
    <name type="scientific">Trypanosoma conorhini</name>
    <dbReference type="NCBI Taxonomy" id="83891"/>
    <lineage>
        <taxon>Eukaryota</taxon>
        <taxon>Discoba</taxon>
        <taxon>Euglenozoa</taxon>
        <taxon>Kinetoplastea</taxon>
        <taxon>Metakinetoplastina</taxon>
        <taxon>Trypanosomatida</taxon>
        <taxon>Trypanosomatidae</taxon>
        <taxon>Trypanosoma</taxon>
    </lineage>
</organism>
<keyword evidence="1" id="KW-1133">Transmembrane helix</keyword>
<feature type="transmembrane region" description="Helical" evidence="1">
    <location>
        <begin position="71"/>
        <end position="93"/>
    </location>
</feature>
<protein>
    <submittedName>
        <fullName evidence="2">Uncharacterized protein</fullName>
    </submittedName>
</protein>
<evidence type="ECO:0000313" key="3">
    <source>
        <dbReference type="Proteomes" id="UP000284403"/>
    </source>
</evidence>
<comment type="caution">
    <text evidence="2">The sequence shown here is derived from an EMBL/GenBank/DDBJ whole genome shotgun (WGS) entry which is preliminary data.</text>
</comment>
<feature type="transmembrane region" description="Helical" evidence="1">
    <location>
        <begin position="234"/>
        <end position="251"/>
    </location>
</feature>
<feature type="transmembrane region" description="Helical" evidence="1">
    <location>
        <begin position="199"/>
        <end position="222"/>
    </location>
</feature>